<evidence type="ECO:0000313" key="3">
    <source>
        <dbReference type="Proteomes" id="UP000272942"/>
    </source>
</evidence>
<feature type="compositionally biased region" description="Polar residues" evidence="1">
    <location>
        <begin position="171"/>
        <end position="180"/>
    </location>
</feature>
<name>A0A183AHB3_9TREM</name>
<evidence type="ECO:0000313" key="2">
    <source>
        <dbReference type="EMBL" id="VDP78140.1"/>
    </source>
</evidence>
<reference evidence="4" key="1">
    <citation type="submission" date="2016-06" db="UniProtKB">
        <authorList>
            <consortium name="WormBaseParasite"/>
        </authorList>
    </citation>
    <scope>IDENTIFICATION</scope>
</reference>
<dbReference type="Proteomes" id="UP000272942">
    <property type="component" value="Unassembled WGS sequence"/>
</dbReference>
<protein>
    <submittedName>
        <fullName evidence="4">DNA polymerase zeta catalytic subunit</fullName>
    </submittedName>
</protein>
<organism evidence="4">
    <name type="scientific">Echinostoma caproni</name>
    <dbReference type="NCBI Taxonomy" id="27848"/>
    <lineage>
        <taxon>Eukaryota</taxon>
        <taxon>Metazoa</taxon>
        <taxon>Spiralia</taxon>
        <taxon>Lophotrochozoa</taxon>
        <taxon>Platyhelminthes</taxon>
        <taxon>Trematoda</taxon>
        <taxon>Digenea</taxon>
        <taxon>Plagiorchiida</taxon>
        <taxon>Echinostomata</taxon>
        <taxon>Echinostomatoidea</taxon>
        <taxon>Echinostomatidae</taxon>
        <taxon>Echinostoma</taxon>
    </lineage>
</organism>
<sequence length="429" mass="47069">MVDSAEFARCCISENTRPSTSVTPLTKELLTQLLQSPLLKQSFQDPRVIQQILQQNYAAQLAENVAGRLSTESSGQLPLQAPRLDCGSTSSLPSYLSMNFPHQQSGEKSASISPNQISNPLYCTEIPLLSREPSITSGDFGRSQLEMISPAEAVHGTSINMSESVERNRTESSSCQTDSGGRSLPLGATANVCEEPDSAYLSPVTSSFISVTEQDQGSQQSIPFQEDKHYLLRPRLRATNRDRFLVRVIRVTYQCSCRVNPSSEQAKVIDPKKTGCHNKECKNKEPRTYVTFQAQLPSISLSLRSSVAGVSLSPATGLRLGFSCSLSSQGPALQDFASPKVAERLDAWEQAGNMPGFRCQVLSALHDTVGMMLQRIRDEGVHAIKLDTDYVFYPPAKELRFDSGSLQDQEHLRNATGEMHFANIGSMLL</sequence>
<gene>
    <name evidence="2" type="ORF">ECPE_LOCUS6348</name>
</gene>
<feature type="region of interest" description="Disordered" evidence="1">
    <location>
        <begin position="156"/>
        <end position="189"/>
    </location>
</feature>
<evidence type="ECO:0000256" key="1">
    <source>
        <dbReference type="SAM" id="MobiDB-lite"/>
    </source>
</evidence>
<reference evidence="2 3" key="2">
    <citation type="submission" date="2018-11" db="EMBL/GenBank/DDBJ databases">
        <authorList>
            <consortium name="Pathogen Informatics"/>
        </authorList>
    </citation>
    <scope>NUCLEOTIDE SEQUENCE [LARGE SCALE GENOMIC DNA]</scope>
    <source>
        <strain evidence="2 3">Egypt</strain>
    </source>
</reference>
<evidence type="ECO:0000313" key="4">
    <source>
        <dbReference type="WBParaSite" id="ECPE_0000636101-mRNA-1"/>
    </source>
</evidence>
<dbReference type="EMBL" id="UZAN01043343">
    <property type="protein sequence ID" value="VDP78140.1"/>
    <property type="molecule type" value="Genomic_DNA"/>
</dbReference>
<proteinExistence type="predicted"/>
<keyword evidence="3" id="KW-1185">Reference proteome</keyword>
<dbReference type="AlphaFoldDB" id="A0A183AHB3"/>
<dbReference type="WBParaSite" id="ECPE_0000636101-mRNA-1">
    <property type="protein sequence ID" value="ECPE_0000636101-mRNA-1"/>
    <property type="gene ID" value="ECPE_0000636101"/>
</dbReference>
<dbReference type="OrthoDB" id="6285070at2759"/>
<accession>A0A183AHB3</accession>